<keyword evidence="2" id="KW-1185">Reference proteome</keyword>
<evidence type="ECO:0000313" key="2">
    <source>
        <dbReference type="Proteomes" id="UP000830768"/>
    </source>
</evidence>
<dbReference type="Proteomes" id="UP000830768">
    <property type="component" value="Chromosome 3"/>
</dbReference>
<reference evidence="1" key="1">
    <citation type="submission" date="2021-11" db="EMBL/GenBank/DDBJ databases">
        <title>Fusarium solani-melongenae Genome sequencing and assembly.</title>
        <authorList>
            <person name="Xie S."/>
            <person name="Huang L."/>
            <person name="Zhang X."/>
        </authorList>
    </citation>
    <scope>NUCLEOTIDE SEQUENCE</scope>
    <source>
        <strain evidence="1">CRI 24-3</strain>
    </source>
</reference>
<dbReference type="EMBL" id="CP090032">
    <property type="protein sequence ID" value="UPK92004.1"/>
    <property type="molecule type" value="Genomic_DNA"/>
</dbReference>
<proteinExistence type="predicted"/>
<organism evidence="1 2">
    <name type="scientific">Fusarium solani subsp. cucurbitae</name>
    <name type="common">Neocosmosporum cucurbitae</name>
    <dbReference type="NCBI Taxonomy" id="2747967"/>
    <lineage>
        <taxon>Eukaryota</taxon>
        <taxon>Fungi</taxon>
        <taxon>Dikarya</taxon>
        <taxon>Ascomycota</taxon>
        <taxon>Pezizomycotina</taxon>
        <taxon>Sordariomycetes</taxon>
        <taxon>Hypocreomycetidae</taxon>
        <taxon>Hypocreales</taxon>
        <taxon>Nectriaceae</taxon>
        <taxon>Fusarium</taxon>
        <taxon>Fusarium solani species complex</taxon>
    </lineage>
</organism>
<gene>
    <name evidence="1" type="ORF">LCI18_002939</name>
</gene>
<name>A0ACD3YST7_FUSSC</name>
<protein>
    <submittedName>
        <fullName evidence="1">Uncharacterized protein</fullName>
    </submittedName>
</protein>
<accession>A0ACD3YST7</accession>
<evidence type="ECO:0000313" key="1">
    <source>
        <dbReference type="EMBL" id="UPK92004.1"/>
    </source>
</evidence>
<sequence>MASSEYQKIALITGITGQDGSYLCELLLQKSYRVHGLVRRNSSPDGINLKNLSQVCDRLTLHKGDILDSHGLTKLLGEVRPQEVYHLAAQSHVSQSFETPEYTMQVNTMGTLNILQAIVLCGLEKHTRLYNAATSELFGGTFEPGSMLNENTPFGPRSPYAISKLAAYYLVRNYRDSHGLWAVNGLLFNHESARRGSGFVTMRIARGVAAHVLGTADKPLTLAGVHMARDWGHAQDYVKGIWLMLQQDQPRDMILATGTQHTVQDFVEAAFKHVGIQLRWVRGPSNEIAGAVNQGSGKQAVQLDQGLQRAVEVPCLLGDSSLARQTLGWQPEIPFEV</sequence>